<dbReference type="GO" id="GO:0006282">
    <property type="term" value="P:regulation of DNA repair"/>
    <property type="evidence" value="ECO:0007669"/>
    <property type="project" value="UniProtKB-UniRule"/>
</dbReference>
<comment type="function">
    <text evidence="5">Modulates RecA activity.</text>
</comment>
<dbReference type="HAMAP" id="MF_01114">
    <property type="entry name" value="RecX"/>
    <property type="match status" value="1"/>
</dbReference>
<comment type="similarity">
    <text evidence="2 5">Belongs to the RecX family.</text>
</comment>
<comment type="caution">
    <text evidence="9">The sequence shown here is derived from an EMBL/GenBank/DDBJ whole genome shotgun (WGS) entry which is preliminary data.</text>
</comment>
<evidence type="ECO:0000256" key="3">
    <source>
        <dbReference type="ARBA" id="ARBA00018111"/>
    </source>
</evidence>
<dbReference type="PANTHER" id="PTHR33602">
    <property type="entry name" value="REGULATORY PROTEIN RECX FAMILY PROTEIN"/>
    <property type="match status" value="1"/>
</dbReference>
<organism evidence="9 10">
    <name type="scientific">Sporolactobacillus putidus</name>
    <dbReference type="NCBI Taxonomy" id="492735"/>
    <lineage>
        <taxon>Bacteria</taxon>
        <taxon>Bacillati</taxon>
        <taxon>Bacillota</taxon>
        <taxon>Bacilli</taxon>
        <taxon>Bacillales</taxon>
        <taxon>Sporolactobacillaceae</taxon>
        <taxon>Sporolactobacillus</taxon>
    </lineage>
</organism>
<dbReference type="InterPro" id="IPR053926">
    <property type="entry name" value="RecX_HTH_1st"/>
</dbReference>
<dbReference type="AlphaFoldDB" id="A0A917SAN6"/>
<dbReference type="InterPro" id="IPR053925">
    <property type="entry name" value="RecX_HTH_3rd"/>
</dbReference>
<reference evidence="9" key="2">
    <citation type="submission" date="2020-09" db="EMBL/GenBank/DDBJ databases">
        <authorList>
            <person name="Sun Q."/>
            <person name="Ohkuma M."/>
        </authorList>
    </citation>
    <scope>NUCLEOTIDE SEQUENCE</scope>
    <source>
        <strain evidence="9">JCM 15325</strain>
    </source>
</reference>
<dbReference type="PANTHER" id="PTHR33602:SF1">
    <property type="entry name" value="REGULATORY PROTEIN RECX FAMILY PROTEIN"/>
    <property type="match status" value="1"/>
</dbReference>
<proteinExistence type="inferred from homology"/>
<keyword evidence="10" id="KW-1185">Reference proteome</keyword>
<dbReference type="Gene3D" id="1.10.10.10">
    <property type="entry name" value="Winged helix-like DNA-binding domain superfamily/Winged helix DNA-binding domain"/>
    <property type="match status" value="4"/>
</dbReference>
<dbReference type="GO" id="GO:0005737">
    <property type="term" value="C:cytoplasm"/>
    <property type="evidence" value="ECO:0007669"/>
    <property type="project" value="UniProtKB-SubCell"/>
</dbReference>
<feature type="domain" description="RecX third three-helical" evidence="7">
    <location>
        <begin position="162"/>
        <end position="210"/>
    </location>
</feature>
<feature type="domain" description="RecX first three-helical" evidence="8">
    <location>
        <begin position="69"/>
        <end position="108"/>
    </location>
</feature>
<dbReference type="Pfam" id="PF02631">
    <property type="entry name" value="RecX_HTH2"/>
    <property type="match status" value="1"/>
</dbReference>
<reference evidence="9" key="1">
    <citation type="journal article" date="2014" name="Int. J. Syst. Evol. Microbiol.">
        <title>Complete genome sequence of Corynebacterium casei LMG S-19264T (=DSM 44701T), isolated from a smear-ripened cheese.</title>
        <authorList>
            <consortium name="US DOE Joint Genome Institute (JGI-PGF)"/>
            <person name="Walter F."/>
            <person name="Albersmeier A."/>
            <person name="Kalinowski J."/>
            <person name="Ruckert C."/>
        </authorList>
    </citation>
    <scope>NUCLEOTIDE SEQUENCE</scope>
    <source>
        <strain evidence="9">JCM 15325</strain>
    </source>
</reference>
<feature type="domain" description="RecX second three-helical" evidence="6">
    <location>
        <begin position="115"/>
        <end position="153"/>
    </location>
</feature>
<dbReference type="InterPro" id="IPR036388">
    <property type="entry name" value="WH-like_DNA-bd_sf"/>
</dbReference>
<evidence type="ECO:0000313" key="10">
    <source>
        <dbReference type="Proteomes" id="UP000654670"/>
    </source>
</evidence>
<evidence type="ECO:0000259" key="6">
    <source>
        <dbReference type="Pfam" id="PF02631"/>
    </source>
</evidence>
<evidence type="ECO:0000256" key="5">
    <source>
        <dbReference type="HAMAP-Rule" id="MF_01114"/>
    </source>
</evidence>
<dbReference type="InterPro" id="IPR003783">
    <property type="entry name" value="Regulatory_RecX"/>
</dbReference>
<evidence type="ECO:0000259" key="8">
    <source>
        <dbReference type="Pfam" id="PF21982"/>
    </source>
</evidence>
<name>A0A917SAN6_9BACL</name>
<evidence type="ECO:0000313" key="9">
    <source>
        <dbReference type="EMBL" id="GGL64747.1"/>
    </source>
</evidence>
<evidence type="ECO:0000256" key="4">
    <source>
        <dbReference type="ARBA" id="ARBA00022490"/>
    </source>
</evidence>
<dbReference type="InterPro" id="IPR053924">
    <property type="entry name" value="RecX_HTH_2nd"/>
</dbReference>
<dbReference type="RefSeq" id="WP_229727651.1">
    <property type="nucleotide sequence ID" value="NZ_BMOK01000020.1"/>
</dbReference>
<sequence>MNAMPVITRISTAGRNNGFFEIDVQLDDGGTETLNVHEDVLVQDGLRKGLQLTEHGLAVLRQEAEGIKAYLAGIRYLSYRMRSSHEMKVYLEKKGYSESQTEYALERLHKEQKLDDQAFADAFTRTRIELSTKGPQLIYRELLQVGIDQSIAAGAESLYPIEEQLAHARKYLTKKTASVKNTKSAAEAKQILSRLLMQRGFSREITNQVISEIGDFLVDNEKNALVCQAEKAMQKYKKYSGNEFLQKVKAFLYKKGFPADDITSFLQKRTNIND</sequence>
<feature type="domain" description="RecX third three-helical" evidence="7">
    <location>
        <begin position="228"/>
        <end position="266"/>
    </location>
</feature>
<keyword evidence="4 5" id="KW-0963">Cytoplasm</keyword>
<gene>
    <name evidence="5 9" type="primary">recX</name>
    <name evidence="9" type="ORF">GCM10007968_30920</name>
</gene>
<evidence type="ECO:0000259" key="7">
    <source>
        <dbReference type="Pfam" id="PF21981"/>
    </source>
</evidence>
<accession>A0A917SAN6</accession>
<evidence type="ECO:0000256" key="2">
    <source>
        <dbReference type="ARBA" id="ARBA00009695"/>
    </source>
</evidence>
<evidence type="ECO:0000256" key="1">
    <source>
        <dbReference type="ARBA" id="ARBA00004496"/>
    </source>
</evidence>
<dbReference type="EMBL" id="BMOK01000020">
    <property type="protein sequence ID" value="GGL64747.1"/>
    <property type="molecule type" value="Genomic_DNA"/>
</dbReference>
<dbReference type="Pfam" id="PF21981">
    <property type="entry name" value="RecX_HTH3"/>
    <property type="match status" value="2"/>
</dbReference>
<dbReference type="Proteomes" id="UP000654670">
    <property type="component" value="Unassembled WGS sequence"/>
</dbReference>
<dbReference type="Pfam" id="PF21982">
    <property type="entry name" value="RecX_HTH1"/>
    <property type="match status" value="1"/>
</dbReference>
<protein>
    <recommendedName>
        <fullName evidence="3 5">Regulatory protein RecX</fullName>
    </recommendedName>
</protein>
<comment type="subcellular location">
    <subcellularLocation>
        <location evidence="1 5">Cytoplasm</location>
    </subcellularLocation>
</comment>